<dbReference type="RefSeq" id="XP_019039395.1">
    <property type="nucleotide sequence ID" value="XM_019183430.1"/>
</dbReference>
<gene>
    <name evidence="2" type="ORF">WICANDRAFT_62752</name>
</gene>
<evidence type="ECO:0000259" key="1">
    <source>
        <dbReference type="Pfam" id="PF00485"/>
    </source>
</evidence>
<dbReference type="OrthoDB" id="738517at2759"/>
<organism evidence="2 3">
    <name type="scientific">Wickerhamomyces anomalus (strain ATCC 58044 / CBS 1984 / NCYC 433 / NRRL Y-366-8)</name>
    <name type="common">Yeast</name>
    <name type="synonym">Hansenula anomala</name>
    <dbReference type="NCBI Taxonomy" id="683960"/>
    <lineage>
        <taxon>Eukaryota</taxon>
        <taxon>Fungi</taxon>
        <taxon>Dikarya</taxon>
        <taxon>Ascomycota</taxon>
        <taxon>Saccharomycotina</taxon>
        <taxon>Saccharomycetes</taxon>
        <taxon>Phaffomycetales</taxon>
        <taxon>Wickerhamomycetaceae</taxon>
        <taxon>Wickerhamomyces</taxon>
    </lineage>
</organism>
<evidence type="ECO:0000313" key="3">
    <source>
        <dbReference type="Proteomes" id="UP000094112"/>
    </source>
</evidence>
<dbReference type="SUPFAM" id="SSF52540">
    <property type="entry name" value="P-loop containing nucleoside triphosphate hydrolases"/>
    <property type="match status" value="1"/>
</dbReference>
<evidence type="ECO:0000313" key="2">
    <source>
        <dbReference type="EMBL" id="ODQ60188.1"/>
    </source>
</evidence>
<protein>
    <recommendedName>
        <fullName evidence="1">Phosphoribulokinase/uridine kinase domain-containing protein</fullName>
    </recommendedName>
</protein>
<dbReference type="GO" id="GO:0016301">
    <property type="term" value="F:kinase activity"/>
    <property type="evidence" value="ECO:0007669"/>
    <property type="project" value="InterPro"/>
</dbReference>
<dbReference type="InterPro" id="IPR006083">
    <property type="entry name" value="PRK/URK"/>
</dbReference>
<keyword evidence="3" id="KW-1185">Reference proteome</keyword>
<name>A0A1E3P4F2_WICAA</name>
<dbReference type="EMBL" id="KV454210">
    <property type="protein sequence ID" value="ODQ60188.1"/>
    <property type="molecule type" value="Genomic_DNA"/>
</dbReference>
<dbReference type="Gene3D" id="3.40.50.300">
    <property type="entry name" value="P-loop containing nucleotide triphosphate hydrolases"/>
    <property type="match status" value="1"/>
</dbReference>
<dbReference type="Pfam" id="PF00485">
    <property type="entry name" value="PRK"/>
    <property type="match status" value="1"/>
</dbReference>
<reference evidence="2 3" key="1">
    <citation type="journal article" date="2016" name="Proc. Natl. Acad. Sci. U.S.A.">
        <title>Comparative genomics of biotechnologically important yeasts.</title>
        <authorList>
            <person name="Riley R."/>
            <person name="Haridas S."/>
            <person name="Wolfe K.H."/>
            <person name="Lopes M.R."/>
            <person name="Hittinger C.T."/>
            <person name="Goeker M."/>
            <person name="Salamov A.A."/>
            <person name="Wisecaver J.H."/>
            <person name="Long T.M."/>
            <person name="Calvey C.H."/>
            <person name="Aerts A.L."/>
            <person name="Barry K.W."/>
            <person name="Choi C."/>
            <person name="Clum A."/>
            <person name="Coughlan A.Y."/>
            <person name="Deshpande S."/>
            <person name="Douglass A.P."/>
            <person name="Hanson S.J."/>
            <person name="Klenk H.-P."/>
            <person name="LaButti K.M."/>
            <person name="Lapidus A."/>
            <person name="Lindquist E.A."/>
            <person name="Lipzen A.M."/>
            <person name="Meier-Kolthoff J.P."/>
            <person name="Ohm R.A."/>
            <person name="Otillar R.P."/>
            <person name="Pangilinan J.L."/>
            <person name="Peng Y."/>
            <person name="Rokas A."/>
            <person name="Rosa C.A."/>
            <person name="Scheuner C."/>
            <person name="Sibirny A.A."/>
            <person name="Slot J.C."/>
            <person name="Stielow J.B."/>
            <person name="Sun H."/>
            <person name="Kurtzman C.P."/>
            <person name="Blackwell M."/>
            <person name="Grigoriev I.V."/>
            <person name="Jeffries T.W."/>
        </authorList>
    </citation>
    <scope>NUCLEOTIDE SEQUENCE [LARGE SCALE GENOMIC DNA]</scope>
    <source>
        <strain evidence="3">ATCC 58044 / CBS 1984 / NCYC 433 / NRRL Y-366-8</strain>
    </source>
</reference>
<dbReference type="GeneID" id="30200676"/>
<sequence>MSEENNTVVILVGGGHAAGKKTVCERIKSNFLENLNANIEIEIFDLDVYIKDQPEIPYGPTRFDCSKLLNEIELFEKKSDIKKLILVPGLYSLYDRRLRNIASMKLFIDCDADTRLTRWITAETLNGETKLEDLLDNYVNRARPEFNEFIQPTKEFADVILPNDEEINGISLICDGIQPLFNQSSLSKSGKTLYPRFGFDSESSSTLNLQAEAFNGQKDRFYDLT</sequence>
<feature type="domain" description="Phosphoribulokinase/uridine kinase" evidence="1">
    <location>
        <begin position="82"/>
        <end position="163"/>
    </location>
</feature>
<accession>A0A1E3P4F2</accession>
<dbReference type="PANTHER" id="PTHR10285">
    <property type="entry name" value="URIDINE KINASE"/>
    <property type="match status" value="1"/>
</dbReference>
<dbReference type="AlphaFoldDB" id="A0A1E3P4F2"/>
<dbReference type="Proteomes" id="UP000094112">
    <property type="component" value="Unassembled WGS sequence"/>
</dbReference>
<dbReference type="GO" id="GO:0005524">
    <property type="term" value="F:ATP binding"/>
    <property type="evidence" value="ECO:0007669"/>
    <property type="project" value="InterPro"/>
</dbReference>
<proteinExistence type="predicted"/>
<dbReference type="STRING" id="683960.A0A1E3P4F2"/>
<dbReference type="InterPro" id="IPR027417">
    <property type="entry name" value="P-loop_NTPase"/>
</dbReference>